<gene>
    <name evidence="2" type="ORF">GYMLUDRAFT_48765</name>
</gene>
<dbReference type="EMBL" id="KN834816">
    <property type="protein sequence ID" value="KIK54404.1"/>
    <property type="molecule type" value="Genomic_DNA"/>
</dbReference>
<dbReference type="Pfam" id="PF06985">
    <property type="entry name" value="HET"/>
    <property type="match status" value="1"/>
</dbReference>
<evidence type="ECO:0000313" key="2">
    <source>
        <dbReference type="EMBL" id="KIK54404.1"/>
    </source>
</evidence>
<reference evidence="2 3" key="1">
    <citation type="submission" date="2014-04" db="EMBL/GenBank/DDBJ databases">
        <title>Evolutionary Origins and Diversification of the Mycorrhizal Mutualists.</title>
        <authorList>
            <consortium name="DOE Joint Genome Institute"/>
            <consortium name="Mycorrhizal Genomics Consortium"/>
            <person name="Kohler A."/>
            <person name="Kuo A."/>
            <person name="Nagy L.G."/>
            <person name="Floudas D."/>
            <person name="Copeland A."/>
            <person name="Barry K.W."/>
            <person name="Cichocki N."/>
            <person name="Veneault-Fourrey C."/>
            <person name="LaButti K."/>
            <person name="Lindquist E.A."/>
            <person name="Lipzen A."/>
            <person name="Lundell T."/>
            <person name="Morin E."/>
            <person name="Murat C."/>
            <person name="Riley R."/>
            <person name="Ohm R."/>
            <person name="Sun H."/>
            <person name="Tunlid A."/>
            <person name="Henrissat B."/>
            <person name="Grigoriev I.V."/>
            <person name="Hibbett D.S."/>
            <person name="Martin F."/>
        </authorList>
    </citation>
    <scope>NUCLEOTIDE SEQUENCE [LARGE SCALE GENOMIC DNA]</scope>
    <source>
        <strain evidence="2 3">FD-317 M1</strain>
    </source>
</reference>
<dbReference type="AlphaFoldDB" id="A0A0D0BXA3"/>
<name>A0A0D0BXA3_9AGAR</name>
<keyword evidence="3" id="KW-1185">Reference proteome</keyword>
<feature type="domain" description="Heterokaryon incompatibility" evidence="1">
    <location>
        <begin position="51"/>
        <end position="208"/>
    </location>
</feature>
<organism evidence="2 3">
    <name type="scientific">Collybiopsis luxurians FD-317 M1</name>
    <dbReference type="NCBI Taxonomy" id="944289"/>
    <lineage>
        <taxon>Eukaryota</taxon>
        <taxon>Fungi</taxon>
        <taxon>Dikarya</taxon>
        <taxon>Basidiomycota</taxon>
        <taxon>Agaricomycotina</taxon>
        <taxon>Agaricomycetes</taxon>
        <taxon>Agaricomycetidae</taxon>
        <taxon>Agaricales</taxon>
        <taxon>Marasmiineae</taxon>
        <taxon>Omphalotaceae</taxon>
        <taxon>Collybiopsis</taxon>
        <taxon>Collybiopsis luxurians</taxon>
    </lineage>
</organism>
<dbReference type="PANTHER" id="PTHR24148">
    <property type="entry name" value="ANKYRIN REPEAT DOMAIN-CONTAINING PROTEIN 39 HOMOLOG-RELATED"/>
    <property type="match status" value="1"/>
</dbReference>
<evidence type="ECO:0000259" key="1">
    <source>
        <dbReference type="Pfam" id="PF06985"/>
    </source>
</evidence>
<proteinExistence type="predicted"/>
<dbReference type="HOGENOM" id="CLU_025795_0_0_1"/>
<dbReference type="PANTHER" id="PTHR24148:SF64">
    <property type="entry name" value="HETEROKARYON INCOMPATIBILITY DOMAIN-CONTAINING PROTEIN"/>
    <property type="match status" value="1"/>
</dbReference>
<dbReference type="InterPro" id="IPR010730">
    <property type="entry name" value="HET"/>
</dbReference>
<dbReference type="Proteomes" id="UP000053593">
    <property type="component" value="Unassembled WGS sequence"/>
</dbReference>
<sequence length="561" mass="64701">MSFYPFPGGKLPYGWEDVEKSWPRRLLHIPSMTSIERSGLNVYGTAQEPKYSILTYTWGRWQVKEPGPLSVALPVKGTTWKIPVIKEEHFTVDAFQRIVNRMGEDGIEWAWIDVACIDQENTTVKMDEIGKQASIFLTANKVFVWLSHLSTNRLKAAVDEIDNYGPQLYFVDTPSEKTSLHEIVERLHTSYGVIFDDPWFSSLWTLQEVILRSDACVLSREGDLILQEPKGHLFLTMFINTCQNNYREIEKYAIKLEEKRARRYIPLEESEQRTLSLIQEILHMILSAGFYFLFTDNPNVQYGIARYRKTSHEEDRVYAIMQAFGLRVGKSIRPDDEPPLDQLFDEFALAINSKSPILGQAFVHTTLPDPNKSWRITQSSRVPEELMSYKEPNAQSSIAASPSSIAIMASGKHCLFEDLLQLAESVDQDPLIPQINLSLILDDYIRDSYDNKVTLSQFSSPESMLKRYSPILREEHGENNLRVFLLGDIRGIWNLHHKKFGRRYVGLLLQRQEKLGTGLDADPLNYVTFKRLGVCIWEPRSAELQKKVDEIEWRNVELELC</sequence>
<dbReference type="InterPro" id="IPR052895">
    <property type="entry name" value="HetReg/Transcr_Mod"/>
</dbReference>
<protein>
    <recommendedName>
        <fullName evidence="1">Heterokaryon incompatibility domain-containing protein</fullName>
    </recommendedName>
</protein>
<accession>A0A0D0BXA3</accession>
<evidence type="ECO:0000313" key="3">
    <source>
        <dbReference type="Proteomes" id="UP000053593"/>
    </source>
</evidence>
<dbReference type="OrthoDB" id="2157530at2759"/>